<keyword evidence="1" id="KW-1133">Transmembrane helix</keyword>
<feature type="transmembrane region" description="Helical" evidence="1">
    <location>
        <begin position="87"/>
        <end position="105"/>
    </location>
</feature>
<protein>
    <submittedName>
        <fullName evidence="2">Membrane protein</fullName>
    </submittedName>
</protein>
<keyword evidence="1" id="KW-0472">Membrane</keyword>
<sequence length="130" mass="13499">MGDNHRMNVIAQVAALIAGLIHIMIFTMESVLFARPAVHGTFGVKASDLPAVRPWAFNQGFYNLFLALGALGGLLVVWTGPDSAGRAVVVFACASMLGAALVLLASNPKMVRAAAIQGLAPLIAVALAFL</sequence>
<gene>
    <name evidence="2" type="ORF">Pa4123_40170</name>
</gene>
<dbReference type="InterPro" id="IPR009732">
    <property type="entry name" value="DUF1304"/>
</dbReference>
<reference evidence="2" key="1">
    <citation type="submission" date="2022-12" db="EMBL/GenBank/DDBJ databases">
        <title>New Phytohabitans aurantiacus sp. RD004123 nov., an actinomycete isolated from soil.</title>
        <authorList>
            <person name="Triningsih D.W."/>
            <person name="Harunari E."/>
            <person name="Igarashi Y."/>
        </authorList>
    </citation>
    <scope>NUCLEOTIDE SEQUENCE</scope>
    <source>
        <strain evidence="2">RD004123</strain>
    </source>
</reference>
<comment type="caution">
    <text evidence="2">The sequence shown here is derived from an EMBL/GenBank/DDBJ whole genome shotgun (WGS) entry which is preliminary data.</text>
</comment>
<feature type="transmembrane region" description="Helical" evidence="1">
    <location>
        <begin position="7"/>
        <end position="26"/>
    </location>
</feature>
<feature type="transmembrane region" description="Helical" evidence="1">
    <location>
        <begin position="111"/>
        <end position="129"/>
    </location>
</feature>
<keyword evidence="3" id="KW-1185">Reference proteome</keyword>
<proteinExistence type="predicted"/>
<name>A0ABQ5QXU1_9ACTN</name>
<feature type="transmembrane region" description="Helical" evidence="1">
    <location>
        <begin position="60"/>
        <end position="80"/>
    </location>
</feature>
<evidence type="ECO:0000313" key="2">
    <source>
        <dbReference type="EMBL" id="GLH98742.1"/>
    </source>
</evidence>
<accession>A0ABQ5QXU1</accession>
<dbReference type="EMBL" id="BSDI01000018">
    <property type="protein sequence ID" value="GLH98742.1"/>
    <property type="molecule type" value="Genomic_DNA"/>
</dbReference>
<evidence type="ECO:0000256" key="1">
    <source>
        <dbReference type="SAM" id="Phobius"/>
    </source>
</evidence>
<dbReference type="Proteomes" id="UP001144280">
    <property type="component" value="Unassembled WGS sequence"/>
</dbReference>
<dbReference type="Pfam" id="PF06993">
    <property type="entry name" value="DUF1304"/>
    <property type="match status" value="1"/>
</dbReference>
<keyword evidence="1" id="KW-0812">Transmembrane</keyword>
<evidence type="ECO:0000313" key="3">
    <source>
        <dbReference type="Proteomes" id="UP001144280"/>
    </source>
</evidence>
<organism evidence="2 3">
    <name type="scientific">Phytohabitans aurantiacus</name>
    <dbReference type="NCBI Taxonomy" id="3016789"/>
    <lineage>
        <taxon>Bacteria</taxon>
        <taxon>Bacillati</taxon>
        <taxon>Actinomycetota</taxon>
        <taxon>Actinomycetes</taxon>
        <taxon>Micromonosporales</taxon>
        <taxon>Micromonosporaceae</taxon>
    </lineage>
</organism>